<sequence>MPLTLNSPSCYDAFENVHTASGIAKSGLHTRALKQGGTHEVADRVGLGVGS</sequence>
<evidence type="ECO:0000313" key="1">
    <source>
        <dbReference type="EMBL" id="AAS94750.1"/>
    </source>
</evidence>
<organism evidence="1 2">
    <name type="scientific">Nitratidesulfovibrio vulgaris (strain ATCC 29579 / DSM 644 / CCUG 34227 / NCIMB 8303 / VKM B-1760 / Hildenborough)</name>
    <name type="common">Desulfovibrio vulgaris</name>
    <dbReference type="NCBI Taxonomy" id="882"/>
    <lineage>
        <taxon>Bacteria</taxon>
        <taxon>Pseudomonadati</taxon>
        <taxon>Thermodesulfobacteriota</taxon>
        <taxon>Desulfovibrionia</taxon>
        <taxon>Desulfovibrionales</taxon>
        <taxon>Desulfovibrionaceae</taxon>
        <taxon>Nitratidesulfovibrio</taxon>
    </lineage>
</organism>
<dbReference type="HOGENOM" id="CLU_3098202_0_0_7"/>
<evidence type="ECO:0000313" key="2">
    <source>
        <dbReference type="Proteomes" id="UP000002194"/>
    </source>
</evidence>
<dbReference type="EMBL" id="AE017285">
    <property type="protein sequence ID" value="AAS94750.1"/>
    <property type="molecule type" value="Genomic_DNA"/>
</dbReference>
<dbReference type="STRING" id="882.DVU_0267"/>
<name>Q72FE7_NITV2</name>
<dbReference type="KEGG" id="dvu:DVU_0267"/>
<protein>
    <submittedName>
        <fullName evidence="1">Uncharacterized protein</fullName>
    </submittedName>
</protein>
<gene>
    <name evidence="1" type="ordered locus">DVU_0267</name>
</gene>
<keyword evidence="2" id="KW-1185">Reference proteome</keyword>
<accession>Q72FE7</accession>
<reference evidence="1 2" key="1">
    <citation type="journal article" date="2004" name="Nat. Biotechnol.">
        <title>The genome sequence of the anaerobic, sulfate-reducing bacterium Desulfovibrio vulgaris Hildenborough.</title>
        <authorList>
            <person name="Heidelberg J.F."/>
            <person name="Seshadri R."/>
            <person name="Haveman S.A."/>
            <person name="Hemme C.L."/>
            <person name="Paulsen I.T."/>
            <person name="Kolonay J.F."/>
            <person name="Eisen J.A."/>
            <person name="Ward N."/>
            <person name="Methe B."/>
            <person name="Brinkac L.M."/>
            <person name="Daugherty S.C."/>
            <person name="Deboy R.T."/>
            <person name="Dodson R.J."/>
            <person name="Durkin A.S."/>
            <person name="Madupu R."/>
            <person name="Nelson W.C."/>
            <person name="Sullivan S.A."/>
            <person name="Fouts D."/>
            <person name="Haft D.H."/>
            <person name="Selengut J."/>
            <person name="Peterson J.D."/>
            <person name="Davidsen T.M."/>
            <person name="Zafar N."/>
            <person name="Zhou L."/>
            <person name="Radune D."/>
            <person name="Dimitrov G."/>
            <person name="Hance M."/>
            <person name="Tran K."/>
            <person name="Khouri H."/>
            <person name="Gill J."/>
            <person name="Utterback T.R."/>
            <person name="Feldblyum T.V."/>
            <person name="Wall J.D."/>
            <person name="Voordouw G."/>
            <person name="Fraser C.M."/>
        </authorList>
    </citation>
    <scope>NUCLEOTIDE SEQUENCE [LARGE SCALE GENOMIC DNA]</scope>
    <source>
        <strain evidence="2">ATCC 29579 / DSM 644 / NCIMB 8303 / VKM B-1760 / Hildenborough</strain>
    </source>
</reference>
<proteinExistence type="predicted"/>
<dbReference type="EnsemblBacteria" id="AAS94750">
    <property type="protein sequence ID" value="AAS94750"/>
    <property type="gene ID" value="DVU_0267"/>
</dbReference>
<dbReference type="Proteomes" id="UP000002194">
    <property type="component" value="Chromosome"/>
</dbReference>
<dbReference type="PaxDb" id="882-DVU_0267"/>
<dbReference type="AlphaFoldDB" id="Q72FE7"/>